<feature type="transmembrane region" description="Helical" evidence="1">
    <location>
        <begin position="12"/>
        <end position="39"/>
    </location>
</feature>
<organism evidence="2 3">
    <name type="scientific">Desulfosporosinus nitroreducens</name>
    <dbReference type="NCBI Taxonomy" id="2018668"/>
    <lineage>
        <taxon>Bacteria</taxon>
        <taxon>Bacillati</taxon>
        <taxon>Bacillota</taxon>
        <taxon>Clostridia</taxon>
        <taxon>Eubacteriales</taxon>
        <taxon>Desulfitobacteriaceae</taxon>
        <taxon>Desulfosporosinus</taxon>
    </lineage>
</organism>
<evidence type="ECO:0000313" key="2">
    <source>
        <dbReference type="EMBL" id="MDO0822610.1"/>
    </source>
</evidence>
<protein>
    <submittedName>
        <fullName evidence="2">Uncharacterized protein</fullName>
    </submittedName>
</protein>
<keyword evidence="1" id="KW-0812">Transmembrane</keyword>
<proteinExistence type="predicted"/>
<gene>
    <name evidence="2" type="ORF">M8H41_07060</name>
</gene>
<keyword evidence="3" id="KW-1185">Reference proteome</keyword>
<dbReference type="EMBL" id="JAMJEV010000005">
    <property type="protein sequence ID" value="MDO0822610.1"/>
    <property type="molecule type" value="Genomic_DNA"/>
</dbReference>
<keyword evidence="1" id="KW-0472">Membrane</keyword>
<reference evidence="2" key="1">
    <citation type="submission" date="2022-05" db="EMBL/GenBank/DDBJ databases">
        <title>Expanded diversity of anoxic marine methylotrophy in a Black Sea sulfate reducing microorganism.</title>
        <authorList>
            <person name="Fischer P.Q."/>
            <person name="Stams A.J.M."/>
            <person name="Villanueva L."/>
            <person name="Sousa D.Z."/>
        </authorList>
    </citation>
    <scope>NUCLEOTIDE SEQUENCE</scope>
    <source>
        <strain evidence="2">P130</strain>
    </source>
</reference>
<name>A0ABT8QNB7_9FIRM</name>
<dbReference type="Proteomes" id="UP001176021">
    <property type="component" value="Unassembled WGS sequence"/>
</dbReference>
<keyword evidence="1" id="KW-1133">Transmembrane helix</keyword>
<comment type="caution">
    <text evidence="2">The sequence shown here is derived from an EMBL/GenBank/DDBJ whole genome shotgun (WGS) entry which is preliminary data.</text>
</comment>
<evidence type="ECO:0000256" key="1">
    <source>
        <dbReference type="SAM" id="Phobius"/>
    </source>
</evidence>
<evidence type="ECO:0000313" key="3">
    <source>
        <dbReference type="Proteomes" id="UP001176021"/>
    </source>
</evidence>
<accession>A0ABT8QNB7</accession>
<dbReference type="RefSeq" id="WP_301999131.1">
    <property type="nucleotide sequence ID" value="NZ_JAMJEV010000005.1"/>
</dbReference>
<sequence length="54" mass="6143">MQFNDKIIKSYKVALGYIGILTMIIGGMLLLPLLVLFAYPDETHMLLTLLYLLL</sequence>